<evidence type="ECO:0000313" key="3">
    <source>
        <dbReference type="Proteomes" id="UP000419743"/>
    </source>
</evidence>
<dbReference type="AlphaFoldDB" id="A0A7M4DDC2"/>
<accession>A0A7M4DDC2</accession>
<reference evidence="2 3" key="1">
    <citation type="submission" date="2019-11" db="EMBL/GenBank/DDBJ databases">
        <authorList>
            <person name="Criscuolo A."/>
        </authorList>
    </citation>
    <scope>NUCLEOTIDE SEQUENCE [LARGE SCALE GENOMIC DNA]</scope>
    <source>
        <strain evidence="2">CIP111667</strain>
    </source>
</reference>
<proteinExistence type="predicted"/>
<dbReference type="Gene3D" id="3.90.79.10">
    <property type="entry name" value="Nucleoside Triphosphate Pyrophosphohydrolase"/>
    <property type="match status" value="1"/>
</dbReference>
<dbReference type="EMBL" id="CACRYJ010000004">
    <property type="protein sequence ID" value="VZO34841.1"/>
    <property type="molecule type" value="Genomic_DNA"/>
</dbReference>
<evidence type="ECO:0000259" key="1">
    <source>
        <dbReference type="PROSITE" id="PS51462"/>
    </source>
</evidence>
<organism evidence="2 3">
    <name type="scientific">Occultella aeris</name>
    <dbReference type="NCBI Taxonomy" id="2761496"/>
    <lineage>
        <taxon>Bacteria</taxon>
        <taxon>Bacillati</taxon>
        <taxon>Actinomycetota</taxon>
        <taxon>Actinomycetes</taxon>
        <taxon>Micrococcales</taxon>
        <taxon>Ruaniaceae</taxon>
        <taxon>Occultella</taxon>
    </lineage>
</organism>
<evidence type="ECO:0000313" key="2">
    <source>
        <dbReference type="EMBL" id="VZO34841.1"/>
    </source>
</evidence>
<keyword evidence="3" id="KW-1185">Reference proteome</keyword>
<sequence length="177" mass="19445">MSTPDWQARLASPRFVPYAGADIRYQRTAPAEELITRLHLVAITPAGRVLVCHSIEGWRFLPGGTREQGESVRELAGRELLEEAGAEFRSEPVVFAAHAATSRLPHPYRPHQPHPHAYWAYAVGQVEVTGPPTNPPDGEQIVAVEELDPDAAVAELETHDERHADVLRDAISRGIVG</sequence>
<dbReference type="PROSITE" id="PS51462">
    <property type="entry name" value="NUDIX"/>
    <property type="match status" value="1"/>
</dbReference>
<dbReference type="Proteomes" id="UP000419743">
    <property type="component" value="Unassembled WGS sequence"/>
</dbReference>
<name>A0A7M4DDC2_9MICO</name>
<gene>
    <name evidence="2" type="ORF">HALOF300_00111</name>
</gene>
<dbReference type="InterPro" id="IPR015797">
    <property type="entry name" value="NUDIX_hydrolase-like_dom_sf"/>
</dbReference>
<protein>
    <submittedName>
        <fullName evidence="2">NUDIX domain protein</fullName>
    </submittedName>
</protein>
<dbReference type="Pfam" id="PF00293">
    <property type="entry name" value="NUDIX"/>
    <property type="match status" value="1"/>
</dbReference>
<feature type="domain" description="Nudix hydrolase" evidence="1">
    <location>
        <begin position="25"/>
        <end position="169"/>
    </location>
</feature>
<dbReference type="SUPFAM" id="SSF55811">
    <property type="entry name" value="Nudix"/>
    <property type="match status" value="1"/>
</dbReference>
<dbReference type="RefSeq" id="WP_197522195.1">
    <property type="nucleotide sequence ID" value="NZ_CACRYJ010000004.1"/>
</dbReference>
<comment type="caution">
    <text evidence="2">The sequence shown here is derived from an EMBL/GenBank/DDBJ whole genome shotgun (WGS) entry which is preliminary data.</text>
</comment>
<dbReference type="InterPro" id="IPR000086">
    <property type="entry name" value="NUDIX_hydrolase_dom"/>
</dbReference>